<feature type="transmembrane region" description="Helical" evidence="1">
    <location>
        <begin position="39"/>
        <end position="59"/>
    </location>
</feature>
<evidence type="ECO:0000313" key="2">
    <source>
        <dbReference type="EMBL" id="AKZ63761.1"/>
    </source>
</evidence>
<keyword evidence="1" id="KW-0812">Transmembrane</keyword>
<keyword evidence="3" id="KW-1185">Reference proteome</keyword>
<proteinExistence type="predicted"/>
<keyword evidence="1" id="KW-1133">Transmembrane helix</keyword>
<dbReference type="RefSeq" id="WP_053198623.1">
    <property type="nucleotide sequence ID" value="NZ_CP011409.1"/>
</dbReference>
<protein>
    <submittedName>
        <fullName evidence="2">Uncharacterized protein</fullName>
    </submittedName>
</protein>
<reference evidence="3" key="1">
    <citation type="journal article" date="2015" name="Genome Announc.">
        <title>Complete Genome Sequence of Herbaspirillum hiltneri N3 (DSM 17495), Isolated from Surface-Sterilized Wheat Roots.</title>
        <authorList>
            <person name="Guizelini D."/>
            <person name="Saizaki P.M."/>
            <person name="Coimbra N.A."/>
            <person name="Weiss V.A."/>
            <person name="Faoro H."/>
            <person name="Sfeir M.Z."/>
            <person name="Baura V.A."/>
            <person name="Monteiro R.A."/>
            <person name="Chubatsu L.S."/>
            <person name="Souza E.M."/>
            <person name="Cruz L.M."/>
            <person name="Pedrosa F.O."/>
            <person name="Raittz R.T."/>
            <person name="Marchaukoski J.N."/>
            <person name="Steffens M.B."/>
        </authorList>
    </citation>
    <scope>NUCLEOTIDE SEQUENCE [LARGE SCALE GENOMIC DNA]</scope>
    <source>
        <strain evidence="3">N3</strain>
    </source>
</reference>
<name>A0ABN4HY49_9BURK</name>
<gene>
    <name evidence="2" type="ORF">F506_14780</name>
</gene>
<evidence type="ECO:0000256" key="1">
    <source>
        <dbReference type="SAM" id="Phobius"/>
    </source>
</evidence>
<accession>A0ABN4HY49</accession>
<dbReference type="EMBL" id="CP011409">
    <property type="protein sequence ID" value="AKZ63761.1"/>
    <property type="molecule type" value="Genomic_DNA"/>
</dbReference>
<keyword evidence="1" id="KW-0472">Membrane</keyword>
<organism evidence="2 3">
    <name type="scientific">Herbaspirillum hiltneri N3</name>
    <dbReference type="NCBI Taxonomy" id="1262470"/>
    <lineage>
        <taxon>Bacteria</taxon>
        <taxon>Pseudomonadati</taxon>
        <taxon>Pseudomonadota</taxon>
        <taxon>Betaproteobacteria</taxon>
        <taxon>Burkholderiales</taxon>
        <taxon>Oxalobacteraceae</taxon>
        <taxon>Herbaspirillum</taxon>
    </lineage>
</organism>
<sequence length="115" mass="13313">MNAPQRSGHDIPCSSQHDEIPHIAHADVQVHRTVSFWSFLLLPMAVVLGWTQYASLSAAPWMDMAEMQNPGHWNDAMRYYIWLQLVWVPANMVLFLVWCALGVRIWNCRRKLPAL</sequence>
<dbReference type="Proteomes" id="UP000063429">
    <property type="component" value="Chromosome"/>
</dbReference>
<evidence type="ECO:0000313" key="3">
    <source>
        <dbReference type="Proteomes" id="UP000063429"/>
    </source>
</evidence>
<feature type="transmembrane region" description="Helical" evidence="1">
    <location>
        <begin position="79"/>
        <end position="101"/>
    </location>
</feature>